<proteinExistence type="predicted"/>
<protein>
    <recommendedName>
        <fullName evidence="1">Nuclear pore complex protein NUP96 C-terminal domain-containing protein</fullName>
    </recommendedName>
</protein>
<dbReference type="Pfam" id="PF12110">
    <property type="entry name" value="Nup96"/>
    <property type="match status" value="1"/>
</dbReference>
<keyword evidence="3" id="KW-1185">Reference proteome</keyword>
<dbReference type="Proteomes" id="UP001159427">
    <property type="component" value="Unassembled WGS sequence"/>
</dbReference>
<gene>
    <name evidence="2" type="ORF">PEVE_00038325</name>
</gene>
<sequence length="137" mass="15841">MLHSGFASQLEGMGLWHWAAFVLLHIQDLHKRENAVRSLLCRHCCLSADHQNVEKERFMLDDLKIPAEWIHEAKALRSCYEGRTREEAFHLVKARHWSLGHNVVLRSLVSDAIINGEYDILKTLLGEMEPRDRSSTV</sequence>
<accession>A0ABN8T451</accession>
<evidence type="ECO:0000313" key="3">
    <source>
        <dbReference type="Proteomes" id="UP001159427"/>
    </source>
</evidence>
<feature type="domain" description="Nuclear pore complex protein NUP96 C-terminal" evidence="1">
    <location>
        <begin position="2"/>
        <end position="77"/>
    </location>
</feature>
<feature type="non-terminal residue" evidence="2">
    <location>
        <position position="137"/>
    </location>
</feature>
<evidence type="ECO:0000313" key="2">
    <source>
        <dbReference type="EMBL" id="CAH3199095.1"/>
    </source>
</evidence>
<reference evidence="2 3" key="1">
    <citation type="submission" date="2022-05" db="EMBL/GenBank/DDBJ databases">
        <authorList>
            <consortium name="Genoscope - CEA"/>
            <person name="William W."/>
        </authorList>
    </citation>
    <scope>NUCLEOTIDE SEQUENCE [LARGE SCALE GENOMIC DNA]</scope>
</reference>
<organism evidence="2 3">
    <name type="scientific">Porites evermanni</name>
    <dbReference type="NCBI Taxonomy" id="104178"/>
    <lineage>
        <taxon>Eukaryota</taxon>
        <taxon>Metazoa</taxon>
        <taxon>Cnidaria</taxon>
        <taxon>Anthozoa</taxon>
        <taxon>Hexacorallia</taxon>
        <taxon>Scleractinia</taxon>
        <taxon>Fungiina</taxon>
        <taxon>Poritidae</taxon>
        <taxon>Porites</taxon>
    </lineage>
</organism>
<dbReference type="InterPro" id="IPR021967">
    <property type="entry name" value="Nup98_C"/>
</dbReference>
<name>A0ABN8T451_9CNID</name>
<comment type="caution">
    <text evidence="2">The sequence shown here is derived from an EMBL/GenBank/DDBJ whole genome shotgun (WGS) entry which is preliminary data.</text>
</comment>
<dbReference type="EMBL" id="CALNXI010006478">
    <property type="protein sequence ID" value="CAH3199095.1"/>
    <property type="molecule type" value="Genomic_DNA"/>
</dbReference>
<evidence type="ECO:0000259" key="1">
    <source>
        <dbReference type="Pfam" id="PF12110"/>
    </source>
</evidence>